<dbReference type="Pfam" id="PF00953">
    <property type="entry name" value="Glycos_transf_4"/>
    <property type="match status" value="1"/>
</dbReference>
<evidence type="ECO:0000256" key="10">
    <source>
        <dbReference type="ARBA" id="ARBA00023306"/>
    </source>
</evidence>
<comment type="similarity">
    <text evidence="2 12">Belongs to the glycosyltransferase 4 family. MraY subfamily.</text>
</comment>
<organism evidence="15 16">
    <name type="scientific">Paludibacter jiangxiensis</name>
    <dbReference type="NCBI Taxonomy" id="681398"/>
    <lineage>
        <taxon>Bacteria</taxon>
        <taxon>Pseudomonadati</taxon>
        <taxon>Bacteroidota</taxon>
        <taxon>Bacteroidia</taxon>
        <taxon>Bacteroidales</taxon>
        <taxon>Paludibacteraceae</taxon>
        <taxon>Paludibacter</taxon>
    </lineage>
</organism>
<comment type="cofactor">
    <cofactor evidence="12 14">
        <name>Mg(2+)</name>
        <dbReference type="ChEBI" id="CHEBI:18420"/>
    </cofactor>
</comment>
<comment type="pathway">
    <text evidence="12">Cell wall biogenesis; peptidoglycan biosynthesis.</text>
</comment>
<evidence type="ECO:0000313" key="16">
    <source>
        <dbReference type="Proteomes" id="UP000076586"/>
    </source>
</evidence>
<gene>
    <name evidence="12" type="primary">mraY</name>
    <name evidence="15" type="ORF">PJIAN_1314</name>
</gene>
<dbReference type="GO" id="GO:0071555">
    <property type="term" value="P:cell wall organization"/>
    <property type="evidence" value="ECO:0007669"/>
    <property type="project" value="UniProtKB-KW"/>
</dbReference>
<keyword evidence="12 14" id="KW-0479">Metal-binding</keyword>
<dbReference type="PROSITE" id="PS01347">
    <property type="entry name" value="MRAY_1"/>
    <property type="match status" value="1"/>
</dbReference>
<keyword evidence="12 14" id="KW-0460">Magnesium</keyword>
<dbReference type="InterPro" id="IPR000715">
    <property type="entry name" value="Glycosyl_transferase_4"/>
</dbReference>
<feature type="transmembrane region" description="Helical" evidence="12">
    <location>
        <begin position="303"/>
        <end position="324"/>
    </location>
</feature>
<accession>A0A170YE07</accession>
<dbReference type="GO" id="GO:0051301">
    <property type="term" value="P:cell division"/>
    <property type="evidence" value="ECO:0007669"/>
    <property type="project" value="UniProtKB-KW"/>
</dbReference>
<dbReference type="EMBL" id="BDCR01000001">
    <property type="protein sequence ID" value="GAT61731.1"/>
    <property type="molecule type" value="Genomic_DNA"/>
</dbReference>
<dbReference type="EC" id="2.7.8.13" evidence="12 13"/>
<evidence type="ECO:0000256" key="7">
    <source>
        <dbReference type="ARBA" id="ARBA00022984"/>
    </source>
</evidence>
<keyword evidence="10 12" id="KW-0131">Cell cycle</keyword>
<evidence type="ECO:0000313" key="15">
    <source>
        <dbReference type="EMBL" id="GAT61731.1"/>
    </source>
</evidence>
<feature type="transmembrane region" description="Helical" evidence="12">
    <location>
        <begin position="75"/>
        <end position="94"/>
    </location>
</feature>
<proteinExistence type="inferred from homology"/>
<evidence type="ECO:0000256" key="3">
    <source>
        <dbReference type="ARBA" id="ARBA00022618"/>
    </source>
</evidence>
<evidence type="ECO:0000256" key="14">
    <source>
        <dbReference type="PIRSR" id="PIRSR600715-1"/>
    </source>
</evidence>
<dbReference type="RefSeq" id="WP_068701365.1">
    <property type="nucleotide sequence ID" value="NZ_BDCR01000001.1"/>
</dbReference>
<evidence type="ECO:0000256" key="1">
    <source>
        <dbReference type="ARBA" id="ARBA00004141"/>
    </source>
</evidence>
<feature type="transmembrane region" description="Helical" evidence="12">
    <location>
        <begin position="210"/>
        <end position="228"/>
    </location>
</feature>
<dbReference type="Proteomes" id="UP000076586">
    <property type="component" value="Unassembled WGS sequence"/>
</dbReference>
<feature type="transmembrane region" description="Helical" evidence="12">
    <location>
        <begin position="398"/>
        <end position="417"/>
    </location>
</feature>
<dbReference type="GO" id="GO:0008963">
    <property type="term" value="F:phospho-N-acetylmuramoyl-pentapeptide-transferase activity"/>
    <property type="evidence" value="ECO:0007669"/>
    <property type="project" value="UniProtKB-UniRule"/>
</dbReference>
<dbReference type="NCBIfam" id="TIGR00445">
    <property type="entry name" value="mraY"/>
    <property type="match status" value="1"/>
</dbReference>
<dbReference type="PANTHER" id="PTHR22926:SF5">
    <property type="entry name" value="PHOSPHO-N-ACETYLMURAMOYL-PENTAPEPTIDE-TRANSFERASE HOMOLOG"/>
    <property type="match status" value="1"/>
</dbReference>
<evidence type="ECO:0000256" key="2">
    <source>
        <dbReference type="ARBA" id="ARBA00005583"/>
    </source>
</evidence>
<evidence type="ECO:0000256" key="9">
    <source>
        <dbReference type="ARBA" id="ARBA00023136"/>
    </source>
</evidence>
<keyword evidence="7 12" id="KW-0573">Peptidoglycan synthesis</keyword>
<keyword evidence="12" id="KW-1003">Cell membrane</keyword>
<feature type="transmembrane region" description="Helical" evidence="12">
    <location>
        <begin position="240"/>
        <end position="259"/>
    </location>
</feature>
<evidence type="ECO:0000256" key="12">
    <source>
        <dbReference type="HAMAP-Rule" id="MF_00038"/>
    </source>
</evidence>
<dbReference type="GO" id="GO:0005886">
    <property type="term" value="C:plasma membrane"/>
    <property type="evidence" value="ECO:0007669"/>
    <property type="project" value="UniProtKB-SubCell"/>
</dbReference>
<feature type="transmembrane region" description="Helical" evidence="12">
    <location>
        <begin position="279"/>
        <end position="296"/>
    </location>
</feature>
<dbReference type="AlphaFoldDB" id="A0A170YE07"/>
<feature type="transmembrane region" description="Helical" evidence="12">
    <location>
        <begin position="330"/>
        <end position="349"/>
    </location>
</feature>
<reference evidence="16" key="1">
    <citation type="submission" date="2016-04" db="EMBL/GenBank/DDBJ databases">
        <title>Draft genome sequence of Paludibacter jiangxiensis strain NM7.</title>
        <authorList>
            <person name="Qiu Y."/>
            <person name="Matsuura N."/>
            <person name="Ohashi A."/>
            <person name="Tourlousse M.D."/>
            <person name="Sekiguchi Y."/>
        </authorList>
    </citation>
    <scope>NUCLEOTIDE SEQUENCE [LARGE SCALE GENOMIC DNA]</scope>
    <source>
        <strain evidence="16">NM7</strain>
    </source>
</reference>
<feature type="binding site" evidence="14">
    <location>
        <position position="307"/>
    </location>
    <ligand>
        <name>Mg(2+)</name>
        <dbReference type="ChEBI" id="CHEBI:18420"/>
    </ligand>
</feature>
<dbReference type="CDD" id="cd06852">
    <property type="entry name" value="GT_MraY"/>
    <property type="match status" value="1"/>
</dbReference>
<keyword evidence="11 12" id="KW-0961">Cell wall biogenesis/degradation</keyword>
<keyword evidence="3 12" id="KW-0132">Cell division</keyword>
<keyword evidence="16" id="KW-1185">Reference proteome</keyword>
<dbReference type="Pfam" id="PF10555">
    <property type="entry name" value="MraY_sig1"/>
    <property type="match status" value="1"/>
</dbReference>
<keyword evidence="5 12" id="KW-0812">Transmembrane</keyword>
<keyword evidence="9 12" id="KW-0472">Membrane</keyword>
<dbReference type="HAMAP" id="MF_00038">
    <property type="entry name" value="MraY"/>
    <property type="match status" value="1"/>
</dbReference>
<dbReference type="PROSITE" id="PS01348">
    <property type="entry name" value="MRAY_2"/>
    <property type="match status" value="1"/>
</dbReference>
<dbReference type="GO" id="GO:0008360">
    <property type="term" value="P:regulation of cell shape"/>
    <property type="evidence" value="ECO:0007669"/>
    <property type="project" value="UniProtKB-KW"/>
</dbReference>
<evidence type="ECO:0000256" key="4">
    <source>
        <dbReference type="ARBA" id="ARBA00022679"/>
    </source>
</evidence>
<dbReference type="GO" id="GO:0009252">
    <property type="term" value="P:peptidoglycan biosynthetic process"/>
    <property type="evidence" value="ECO:0007669"/>
    <property type="project" value="UniProtKB-UniRule"/>
</dbReference>
<reference evidence="16" key="2">
    <citation type="journal article" date="2017" name="Genome Announc.">
        <title>Draft genome sequence of Paludibacter jiangxiensis NM7(T), a propionate-producing fermentative bacterium.</title>
        <authorList>
            <person name="Qiu Y.-L."/>
            <person name="Tourlousse D.M."/>
            <person name="Matsuura N."/>
            <person name="Ohashi A."/>
            <person name="Sekiguchi Y."/>
        </authorList>
    </citation>
    <scope>NUCLEOTIDE SEQUENCE [LARGE SCALE GENOMIC DNA]</scope>
    <source>
        <strain evidence="16">NM7</strain>
    </source>
</reference>
<dbReference type="STRING" id="681398.PJIAN_1314"/>
<feature type="binding site" evidence="14">
    <location>
        <position position="232"/>
    </location>
    <ligand>
        <name>Mg(2+)</name>
        <dbReference type="ChEBI" id="CHEBI:18420"/>
    </ligand>
</feature>
<comment type="function">
    <text evidence="12">Catalyzes the initial step of the lipid cycle reactions in the biosynthesis of the cell wall peptidoglycan: transfers peptidoglycan precursor phospho-MurNAc-pentapeptide from UDP-MurNAc-pentapeptide onto the lipid carrier undecaprenyl phosphate, yielding undecaprenyl-pyrophosphoryl-MurNAc-pentapeptide, known as lipid I.</text>
</comment>
<keyword evidence="6 12" id="KW-0133">Cell shape</keyword>
<dbReference type="PANTHER" id="PTHR22926">
    <property type="entry name" value="PHOSPHO-N-ACETYLMURAMOYL-PENTAPEPTIDE-TRANSFERASE"/>
    <property type="match status" value="1"/>
</dbReference>
<dbReference type="OrthoDB" id="9805475at2"/>
<dbReference type="InterPro" id="IPR018480">
    <property type="entry name" value="PNAcMuramoyl-5peptid_Trfase_CS"/>
</dbReference>
<name>A0A170YE07_9BACT</name>
<dbReference type="GO" id="GO:0051992">
    <property type="term" value="F:UDP-N-acetylmuramoyl-L-alanyl-D-glutamyl-meso-2,6-diaminopimelyl-D-alanyl-D-alanine:undecaprenyl-phosphate transferase activity"/>
    <property type="evidence" value="ECO:0007669"/>
    <property type="project" value="RHEA"/>
</dbReference>
<comment type="caution">
    <text evidence="15">The sequence shown here is derived from an EMBL/GenBank/DDBJ whole genome shotgun (WGS) entry which is preliminary data.</text>
</comment>
<evidence type="ECO:0000256" key="5">
    <source>
        <dbReference type="ARBA" id="ARBA00022692"/>
    </source>
</evidence>
<feature type="transmembrane region" description="Helical" evidence="12">
    <location>
        <begin position="131"/>
        <end position="151"/>
    </location>
</feature>
<feature type="transmembrane region" description="Helical" evidence="12">
    <location>
        <begin position="20"/>
        <end position="42"/>
    </location>
</feature>
<evidence type="ECO:0000256" key="13">
    <source>
        <dbReference type="NCBIfam" id="TIGR00445"/>
    </source>
</evidence>
<feature type="transmembrane region" description="Helical" evidence="12">
    <location>
        <begin position="100"/>
        <end position="119"/>
    </location>
</feature>
<dbReference type="UniPathway" id="UPA00219"/>
<sequence length="420" mass="46743">MLYYLFQYLHDLHVPGSGMFSFISFRAGMAFIFALLIATLIGRKIINYMQKKQIGETIRDMGLEGQLSKKGTPTMGGVIIIISILVPVLLFGILHNIYTVLMIVSTIWLGCIGFLDDYIKVFRKNKEGLQGRFKIVGQIGLGLIVGLTLYLSPQVVMRENVGVKYTGNDQEVVMYRNYDFKSTQTTIPFVKNHNFDYADVFSFLGENAQTWGWVLFVLVTIFIVTAVSNGSNMTDGLDGLATGSSAIIGVTLGILAYLSSNINYASYLNIMYIPDAGELVVFAAAFIGATVGFLWYNAFPAQVFMGDTGSLTLGGIIAVFAIIIHKELLIPILCGIFLVENLSVMIQVAHFKRTKRKYGEGRRIFKMAPLHHHFQKPGNSGIQALIQRPYQPIPESKIVIRFWMVGLMLAALTIITLKMR</sequence>
<keyword evidence="4 12" id="KW-0808">Transferase</keyword>
<comment type="catalytic activity">
    <reaction evidence="12">
        <text>UDP-N-acetyl-alpha-D-muramoyl-L-alanyl-gamma-D-glutamyl-meso-2,6-diaminopimeloyl-D-alanyl-D-alanine + di-trans,octa-cis-undecaprenyl phosphate = di-trans,octa-cis-undecaprenyl diphospho-N-acetyl-alpha-D-muramoyl-L-alanyl-D-glutamyl-meso-2,6-diaminopimeloyl-D-alanyl-D-alanine + UMP</text>
        <dbReference type="Rhea" id="RHEA:28386"/>
        <dbReference type="ChEBI" id="CHEBI:57865"/>
        <dbReference type="ChEBI" id="CHEBI:60392"/>
        <dbReference type="ChEBI" id="CHEBI:61386"/>
        <dbReference type="ChEBI" id="CHEBI:61387"/>
        <dbReference type="EC" id="2.7.8.13"/>
    </reaction>
</comment>
<protein>
    <recommendedName>
        <fullName evidence="12 13">Phospho-N-acetylmuramoyl-pentapeptide-transferase</fullName>
        <ecNumber evidence="12 13">2.7.8.13</ecNumber>
    </recommendedName>
    <alternativeName>
        <fullName evidence="12">UDP-MurNAc-pentapeptide phosphotransferase</fullName>
    </alternativeName>
</protein>
<keyword evidence="8 12" id="KW-1133">Transmembrane helix</keyword>
<dbReference type="GO" id="GO:0046872">
    <property type="term" value="F:metal ion binding"/>
    <property type="evidence" value="ECO:0007669"/>
    <property type="project" value="UniProtKB-KW"/>
</dbReference>
<evidence type="ECO:0000256" key="8">
    <source>
        <dbReference type="ARBA" id="ARBA00022989"/>
    </source>
</evidence>
<evidence type="ECO:0000256" key="6">
    <source>
        <dbReference type="ARBA" id="ARBA00022960"/>
    </source>
</evidence>
<comment type="subcellular location">
    <subcellularLocation>
        <location evidence="12">Cell membrane</location>
        <topology evidence="12">Multi-pass membrane protein</topology>
    </subcellularLocation>
    <subcellularLocation>
        <location evidence="1">Membrane</location>
        <topology evidence="1">Multi-pass membrane protein</topology>
    </subcellularLocation>
</comment>
<evidence type="ECO:0000256" key="11">
    <source>
        <dbReference type="ARBA" id="ARBA00023316"/>
    </source>
</evidence>
<dbReference type="InterPro" id="IPR003524">
    <property type="entry name" value="PNAcMuramoyl-5peptid_Trfase"/>
</dbReference>